<evidence type="ECO:0000256" key="4">
    <source>
        <dbReference type="PIRNR" id="PIRNR037489"/>
    </source>
</evidence>
<evidence type="ECO:0000313" key="5">
    <source>
        <dbReference type="EMBL" id="MEN2765966.1"/>
    </source>
</evidence>
<dbReference type="Gene3D" id="3.30.70.120">
    <property type="match status" value="1"/>
</dbReference>
<dbReference type="RefSeq" id="WP_345824147.1">
    <property type="nucleotide sequence ID" value="NZ_JBDIML010000001.1"/>
</dbReference>
<proteinExistence type="inferred from homology"/>
<accession>A0ABU9XCG7</accession>
<evidence type="ECO:0000256" key="1">
    <source>
        <dbReference type="ARBA" id="ARBA00006964"/>
    </source>
</evidence>
<protein>
    <recommendedName>
        <fullName evidence="2 4">GTP cyclohydrolase 1 type 2 homolog</fullName>
    </recommendedName>
</protein>
<dbReference type="InterPro" id="IPR015867">
    <property type="entry name" value="N-reg_PII/ATP_PRibTrfase_C"/>
</dbReference>
<dbReference type="EMBL" id="JBDIML010000001">
    <property type="protein sequence ID" value="MEN2765966.1"/>
    <property type="molecule type" value="Genomic_DNA"/>
</dbReference>
<comment type="similarity">
    <text evidence="1 4">Belongs to the GTP cyclohydrolase I type 2/NIF3 family.</text>
</comment>
<dbReference type="PANTHER" id="PTHR13799">
    <property type="entry name" value="NGG1 INTERACTING FACTOR 3"/>
    <property type="match status" value="1"/>
</dbReference>
<dbReference type="Proteomes" id="UP001444625">
    <property type="component" value="Unassembled WGS sequence"/>
</dbReference>
<gene>
    <name evidence="5" type="ORF">ABC228_02085</name>
</gene>
<dbReference type="InterPro" id="IPR036069">
    <property type="entry name" value="DUF34/NIF3_sf"/>
</dbReference>
<sequence>MVKTTINSDIFKIIEKWAPKSFAYDWDNVGLQVGSYNKPVKKIMITLDVLESVVDEAIEKEVDLIVAHHPMLFKPVKQLNLDDWRGKVIRKLIQHDITVYAAHTNLDVAEGGVNDMLADLLEIKEREILVETNQDSLFKIVVYVPETQLDPVLDALSSQGAGHIGNYSHCTFQSEGTGTFKPLDGTTPFIGEKHKLEKVAEFKVETIVQASLVSEVVQVMKAAHPYEEVAYDVIPLQNEGKKYGLGRIGKLSEPVTLDEFVLKAKKSLDVQHVRVIGNLSKKVNRVAILGGSGEKYIYPALLKKADVYVTGDLTFHQAQEAMEMGISIIDAGHYIEKTMKEGTKKYLEEKIRDGFVSDSTIEVIVSQSNTDPFQYR</sequence>
<dbReference type="Gene3D" id="3.40.1390.30">
    <property type="entry name" value="NIF3 (NGG1p interacting factor 3)-like"/>
    <property type="match status" value="1"/>
</dbReference>
<evidence type="ECO:0000256" key="2">
    <source>
        <dbReference type="ARBA" id="ARBA00022112"/>
    </source>
</evidence>
<reference evidence="5 6" key="1">
    <citation type="submission" date="2024-05" db="EMBL/GenBank/DDBJ databases">
        <authorList>
            <person name="Haq I."/>
            <person name="Ullah Z."/>
            <person name="Ahmad R."/>
            <person name="Li M."/>
            <person name="Tong Y."/>
        </authorList>
    </citation>
    <scope>NUCLEOTIDE SEQUENCE [LARGE SCALE GENOMIC DNA]</scope>
    <source>
        <strain evidence="5 6">16A2E</strain>
    </source>
</reference>
<comment type="caution">
    <text evidence="5">The sequence shown here is derived from an EMBL/GenBank/DDBJ whole genome shotgun (WGS) entry which is preliminary data.</text>
</comment>
<dbReference type="InterPro" id="IPR002678">
    <property type="entry name" value="DUF34/NIF3"/>
</dbReference>
<keyword evidence="3 4" id="KW-0479">Metal-binding</keyword>
<dbReference type="Pfam" id="PF01784">
    <property type="entry name" value="DUF34_NIF3"/>
    <property type="match status" value="1"/>
</dbReference>
<dbReference type="PIRSF" id="PIRSF037489">
    <property type="entry name" value="UCP037489_NIF3_YqfO"/>
    <property type="match status" value="1"/>
</dbReference>
<keyword evidence="6" id="KW-1185">Reference proteome</keyword>
<organism evidence="5 6">
    <name type="scientific">Ornithinibacillus xuwenensis</name>
    <dbReference type="NCBI Taxonomy" id="3144668"/>
    <lineage>
        <taxon>Bacteria</taxon>
        <taxon>Bacillati</taxon>
        <taxon>Bacillota</taxon>
        <taxon>Bacilli</taxon>
        <taxon>Bacillales</taxon>
        <taxon>Bacillaceae</taxon>
        <taxon>Ornithinibacillus</taxon>
    </lineage>
</organism>
<dbReference type="SUPFAM" id="SSF102705">
    <property type="entry name" value="NIF3 (NGG1p interacting factor 3)-like"/>
    <property type="match status" value="1"/>
</dbReference>
<dbReference type="NCBIfam" id="TIGR00486">
    <property type="entry name" value="YbgI_SA1388"/>
    <property type="match status" value="1"/>
</dbReference>
<name>A0ABU9XCG7_9BACI</name>
<evidence type="ECO:0000313" key="6">
    <source>
        <dbReference type="Proteomes" id="UP001444625"/>
    </source>
</evidence>
<dbReference type="InterPro" id="IPR017221">
    <property type="entry name" value="DUF34/NIF3_bac"/>
</dbReference>
<evidence type="ECO:0000256" key="3">
    <source>
        <dbReference type="ARBA" id="ARBA00022723"/>
    </source>
</evidence>
<dbReference type="PANTHER" id="PTHR13799:SF14">
    <property type="entry name" value="GTP CYCLOHYDROLASE 1 TYPE 2 HOMOLOG"/>
    <property type="match status" value="1"/>
</dbReference>